<organism evidence="1 2">
    <name type="scientific">Phaseolus angularis</name>
    <name type="common">Azuki bean</name>
    <name type="synonym">Vigna angularis</name>
    <dbReference type="NCBI Taxonomy" id="3914"/>
    <lineage>
        <taxon>Eukaryota</taxon>
        <taxon>Viridiplantae</taxon>
        <taxon>Streptophyta</taxon>
        <taxon>Embryophyta</taxon>
        <taxon>Tracheophyta</taxon>
        <taxon>Spermatophyta</taxon>
        <taxon>Magnoliopsida</taxon>
        <taxon>eudicotyledons</taxon>
        <taxon>Gunneridae</taxon>
        <taxon>Pentapetalae</taxon>
        <taxon>rosids</taxon>
        <taxon>fabids</taxon>
        <taxon>Fabales</taxon>
        <taxon>Fabaceae</taxon>
        <taxon>Papilionoideae</taxon>
        <taxon>50 kb inversion clade</taxon>
        <taxon>NPAAA clade</taxon>
        <taxon>indigoferoid/millettioid clade</taxon>
        <taxon>Phaseoleae</taxon>
        <taxon>Vigna</taxon>
    </lineage>
</organism>
<comment type="caution">
    <text evidence="1">The sequence shown here is derived from an EMBL/GenBank/DDBJ whole genome shotgun (WGS) entry which is preliminary data.</text>
</comment>
<reference evidence="1 2" key="1">
    <citation type="submission" date="2020-05" db="EMBL/GenBank/DDBJ databases">
        <title>Vigna angularis (adzuki bean) Var. LongXiaoDou No. 4 denovo assembly.</title>
        <authorList>
            <person name="Xiang H."/>
        </authorList>
    </citation>
    <scope>NUCLEOTIDE SEQUENCE [LARGE SCALE GENOMIC DNA]</scope>
    <source>
        <tissue evidence="1">Leaf</tissue>
    </source>
</reference>
<dbReference type="AlphaFoldDB" id="A0A8T0KZK8"/>
<dbReference type="Proteomes" id="UP000743370">
    <property type="component" value="Unassembled WGS sequence"/>
</dbReference>
<accession>A0A8T0KZK8</accession>
<dbReference type="PANTHER" id="PTHR47759:SF2">
    <property type="entry name" value="TRIGLYCERIDE LIPASE"/>
    <property type="match status" value="1"/>
</dbReference>
<dbReference type="PANTHER" id="PTHR47759">
    <property type="entry name" value="OS04G0509100 PROTEIN"/>
    <property type="match status" value="1"/>
</dbReference>
<sequence length="96" mass="10791">MSSVQFRYALSPLCSTLPPPRRPIFSRTFPPRFLGKLRVFSTARRRRVPSICCSSKTGSQLQRVSVPEDDDRPPFDINLAVILAGFAFEAYTTPPC</sequence>
<protein>
    <submittedName>
        <fullName evidence="1">Uncharacterized protein</fullName>
    </submittedName>
</protein>
<name>A0A8T0KZK8_PHAAN</name>
<dbReference type="EMBL" id="JABFOF010000003">
    <property type="protein sequence ID" value="KAG2403185.1"/>
    <property type="molecule type" value="Genomic_DNA"/>
</dbReference>
<proteinExistence type="predicted"/>
<evidence type="ECO:0000313" key="2">
    <source>
        <dbReference type="Proteomes" id="UP000743370"/>
    </source>
</evidence>
<gene>
    <name evidence="1" type="ORF">HKW66_Vig0184710</name>
</gene>
<evidence type="ECO:0000313" key="1">
    <source>
        <dbReference type="EMBL" id="KAG2403185.1"/>
    </source>
</evidence>